<dbReference type="PANTHER" id="PTHR11328:SF39">
    <property type="entry name" value="2,3-DIHYDROXYPROPANE-1-SULFONATE EXPORTER-RELATED"/>
    <property type="match status" value="1"/>
</dbReference>
<proteinExistence type="predicted"/>
<feature type="transmembrane region" description="Helical" evidence="6">
    <location>
        <begin position="107"/>
        <end position="128"/>
    </location>
</feature>
<dbReference type="InterPro" id="IPR036259">
    <property type="entry name" value="MFS_trans_sf"/>
</dbReference>
<keyword evidence="4 6" id="KW-1133">Transmembrane helix</keyword>
<feature type="transmembrane region" description="Helical" evidence="6">
    <location>
        <begin position="180"/>
        <end position="199"/>
    </location>
</feature>
<dbReference type="InterPro" id="IPR018043">
    <property type="entry name" value="Na/Gal_symport_CS"/>
</dbReference>
<protein>
    <submittedName>
        <fullName evidence="7">Glycoside-pentoside-hexuronide (GPH):cation symporter</fullName>
    </submittedName>
</protein>
<feature type="transmembrane region" description="Helical" evidence="6">
    <location>
        <begin position="294"/>
        <end position="312"/>
    </location>
</feature>
<evidence type="ECO:0000256" key="4">
    <source>
        <dbReference type="ARBA" id="ARBA00022989"/>
    </source>
</evidence>
<keyword evidence="2" id="KW-1003">Cell membrane</keyword>
<dbReference type="Proteomes" id="UP001151002">
    <property type="component" value="Unassembled WGS sequence"/>
</dbReference>
<gene>
    <name evidence="7" type="ORF">OWR29_01020</name>
</gene>
<feature type="transmembrane region" description="Helical" evidence="6">
    <location>
        <begin position="237"/>
        <end position="257"/>
    </location>
</feature>
<dbReference type="CDD" id="cd17332">
    <property type="entry name" value="MFS_MelB_like"/>
    <property type="match status" value="1"/>
</dbReference>
<evidence type="ECO:0000256" key="6">
    <source>
        <dbReference type="SAM" id="Phobius"/>
    </source>
</evidence>
<evidence type="ECO:0000313" key="7">
    <source>
        <dbReference type="EMBL" id="MCY1136561.1"/>
    </source>
</evidence>
<dbReference type="EMBL" id="JAPNTZ010000001">
    <property type="protein sequence ID" value="MCY1136561.1"/>
    <property type="molecule type" value="Genomic_DNA"/>
</dbReference>
<accession>A0ABT4AQQ2</accession>
<comment type="caution">
    <text evidence="7">The sequence shown here is derived from an EMBL/GenBank/DDBJ whole genome shotgun (WGS) entry which is preliminary data.</text>
</comment>
<evidence type="ECO:0000256" key="5">
    <source>
        <dbReference type="ARBA" id="ARBA00023136"/>
    </source>
</evidence>
<keyword evidence="5 6" id="KW-0472">Membrane</keyword>
<reference evidence="7" key="1">
    <citation type="submission" date="2022-11" db="EMBL/GenBank/DDBJ databases">
        <authorList>
            <person name="Somphong A."/>
            <person name="Phongsopitanun W."/>
        </authorList>
    </citation>
    <scope>NUCLEOTIDE SEQUENCE</scope>
    <source>
        <strain evidence="7">Pm04-4</strain>
    </source>
</reference>
<dbReference type="NCBIfam" id="TIGR00792">
    <property type="entry name" value="gph"/>
    <property type="match status" value="1"/>
</dbReference>
<feature type="transmembrane region" description="Helical" evidence="6">
    <location>
        <begin position="39"/>
        <end position="58"/>
    </location>
</feature>
<feature type="transmembrane region" description="Helical" evidence="6">
    <location>
        <begin position="263"/>
        <end position="282"/>
    </location>
</feature>
<dbReference type="PROSITE" id="PS00872">
    <property type="entry name" value="NA_GALACTOSIDE_SYMP"/>
    <property type="match status" value="1"/>
</dbReference>
<evidence type="ECO:0000256" key="3">
    <source>
        <dbReference type="ARBA" id="ARBA00022692"/>
    </source>
</evidence>
<sequence length="460" mass="49259">MKLSVRSILGYGAGDAANNLAFTLGTTFLLLYYTDVVGLPAAAIGTMFLVVRLWDAFADLFAGRVVDRTMTRRGKFRPFILFGAVPLLVMSVLTFAVPSGWSGGAQLLYAYLTYAVLGLVYSLVNVPYGSLASAMTQVAGERAKLATARGLGAAAAGLLLTFIIAPQIQAAESTDQLQSVFLRTTVLFVVIGGGLYFLTYKWCRETVVRVQPRVTVRETFATLRTNKPLGILCGSSFFYLIGLFAVGGATAYYAIYVLGDARYIIWMTLVTVAVQFATAPFIPRLVARFGKKNLYQYCGLFTVAGGVALFFTPGSLPVLALVFVAVKGFGVQLINTLMFALEADTVEYGEWKTGQRTEGATYAIFSFTRKITQSIGGALGAFALAVGGYVGTLAPGAVQPDSAIIAIKASLGLVPAVAAVLAMLVFIRYPLTEQRYRAMVAETEQRKQSLLAPVPLPVSV</sequence>
<keyword evidence="3 6" id="KW-0812">Transmembrane</keyword>
<evidence type="ECO:0000256" key="1">
    <source>
        <dbReference type="ARBA" id="ARBA00004651"/>
    </source>
</evidence>
<organism evidence="7 8">
    <name type="scientific">Paractinoplanes pyxinae</name>
    <dbReference type="NCBI Taxonomy" id="2997416"/>
    <lineage>
        <taxon>Bacteria</taxon>
        <taxon>Bacillati</taxon>
        <taxon>Actinomycetota</taxon>
        <taxon>Actinomycetes</taxon>
        <taxon>Micromonosporales</taxon>
        <taxon>Micromonosporaceae</taxon>
        <taxon>Paractinoplanes</taxon>
    </lineage>
</organism>
<dbReference type="InterPro" id="IPR001927">
    <property type="entry name" value="Na/Gal_symport"/>
</dbReference>
<feature type="transmembrane region" description="Helical" evidence="6">
    <location>
        <begin position="79"/>
        <end position="101"/>
    </location>
</feature>
<dbReference type="Pfam" id="PF13347">
    <property type="entry name" value="MFS_2"/>
    <property type="match status" value="1"/>
</dbReference>
<dbReference type="PANTHER" id="PTHR11328">
    <property type="entry name" value="MAJOR FACILITATOR SUPERFAMILY DOMAIN-CONTAINING PROTEIN"/>
    <property type="match status" value="1"/>
</dbReference>
<keyword evidence="8" id="KW-1185">Reference proteome</keyword>
<feature type="transmembrane region" description="Helical" evidence="6">
    <location>
        <begin position="318"/>
        <end position="341"/>
    </location>
</feature>
<evidence type="ECO:0000313" key="8">
    <source>
        <dbReference type="Proteomes" id="UP001151002"/>
    </source>
</evidence>
<dbReference type="Gene3D" id="1.20.1250.20">
    <property type="entry name" value="MFS general substrate transporter like domains"/>
    <property type="match status" value="2"/>
</dbReference>
<feature type="transmembrane region" description="Helical" evidence="6">
    <location>
        <begin position="404"/>
        <end position="427"/>
    </location>
</feature>
<comment type="subcellular location">
    <subcellularLocation>
        <location evidence="1">Cell membrane</location>
        <topology evidence="1">Multi-pass membrane protein</topology>
    </subcellularLocation>
</comment>
<dbReference type="RefSeq" id="WP_267560314.1">
    <property type="nucleotide sequence ID" value="NZ_JAPNTZ010000001.1"/>
</dbReference>
<dbReference type="InterPro" id="IPR039672">
    <property type="entry name" value="MFS_2"/>
</dbReference>
<dbReference type="SUPFAM" id="SSF103473">
    <property type="entry name" value="MFS general substrate transporter"/>
    <property type="match status" value="1"/>
</dbReference>
<feature type="transmembrane region" description="Helical" evidence="6">
    <location>
        <begin position="375"/>
        <end position="398"/>
    </location>
</feature>
<feature type="transmembrane region" description="Helical" evidence="6">
    <location>
        <begin position="148"/>
        <end position="168"/>
    </location>
</feature>
<evidence type="ECO:0000256" key="2">
    <source>
        <dbReference type="ARBA" id="ARBA00022475"/>
    </source>
</evidence>
<name>A0ABT4AQQ2_9ACTN</name>